<dbReference type="RefSeq" id="WP_189313802.1">
    <property type="nucleotide sequence ID" value="NZ_BMQA01000019.1"/>
</dbReference>
<dbReference type="AlphaFoldDB" id="A0A917KY75"/>
<comment type="caution">
    <text evidence="2">The sequence shown here is derived from an EMBL/GenBank/DDBJ whole genome shotgun (WGS) entry which is preliminary data.</text>
</comment>
<dbReference type="Gene3D" id="3.30.70.100">
    <property type="match status" value="1"/>
</dbReference>
<evidence type="ECO:0000313" key="3">
    <source>
        <dbReference type="Proteomes" id="UP000657574"/>
    </source>
</evidence>
<proteinExistence type="predicted"/>
<evidence type="ECO:0000259" key="1">
    <source>
        <dbReference type="Pfam" id="PF07110"/>
    </source>
</evidence>
<accession>A0A917KY75</accession>
<sequence length="108" mass="12515">MIKLVAVVRRKEDIGFEEFQHLWCEEHPQLVLQMPGVRRYSQNLAFEGRTRTWPLDGVAEVWFDDKRAVREAFASEAGAAATEHEKTFAGEVTWFLAEEIAYERGTEQ</sequence>
<dbReference type="InterPro" id="IPR009799">
    <property type="entry name" value="EthD_dom"/>
</dbReference>
<name>A0A917KY75_9ACTN</name>
<keyword evidence="3" id="KW-1185">Reference proteome</keyword>
<dbReference type="GO" id="GO:0016491">
    <property type="term" value="F:oxidoreductase activity"/>
    <property type="evidence" value="ECO:0007669"/>
    <property type="project" value="InterPro"/>
</dbReference>
<dbReference type="InterPro" id="IPR011008">
    <property type="entry name" value="Dimeric_a/b-barrel"/>
</dbReference>
<dbReference type="NCBIfam" id="TIGR02118">
    <property type="entry name" value="EthD family reductase"/>
    <property type="match status" value="1"/>
</dbReference>
<dbReference type="SUPFAM" id="SSF54909">
    <property type="entry name" value="Dimeric alpha+beta barrel"/>
    <property type="match status" value="1"/>
</dbReference>
<organism evidence="2 3">
    <name type="scientific">Streptomyces brasiliensis</name>
    <dbReference type="NCBI Taxonomy" id="1954"/>
    <lineage>
        <taxon>Bacteria</taxon>
        <taxon>Bacillati</taxon>
        <taxon>Actinomycetota</taxon>
        <taxon>Actinomycetes</taxon>
        <taxon>Kitasatosporales</taxon>
        <taxon>Streptomycetaceae</taxon>
        <taxon>Streptomyces</taxon>
    </lineage>
</organism>
<protein>
    <recommendedName>
        <fullName evidence="1">EthD domain-containing protein</fullName>
    </recommendedName>
</protein>
<dbReference type="Pfam" id="PF07110">
    <property type="entry name" value="EthD"/>
    <property type="match status" value="1"/>
</dbReference>
<dbReference type="Proteomes" id="UP000657574">
    <property type="component" value="Unassembled WGS sequence"/>
</dbReference>
<evidence type="ECO:0000313" key="2">
    <source>
        <dbReference type="EMBL" id="GGJ35521.1"/>
    </source>
</evidence>
<dbReference type="EMBL" id="BMQA01000019">
    <property type="protein sequence ID" value="GGJ35521.1"/>
    <property type="molecule type" value="Genomic_DNA"/>
</dbReference>
<reference evidence="2" key="2">
    <citation type="submission" date="2020-09" db="EMBL/GenBank/DDBJ databases">
        <authorList>
            <person name="Sun Q."/>
            <person name="Ohkuma M."/>
        </authorList>
    </citation>
    <scope>NUCLEOTIDE SEQUENCE</scope>
    <source>
        <strain evidence="2">JCM 3086</strain>
    </source>
</reference>
<gene>
    <name evidence="2" type="ORF">GCM10010121_053450</name>
</gene>
<reference evidence="2" key="1">
    <citation type="journal article" date="2014" name="Int. J. Syst. Evol. Microbiol.">
        <title>Complete genome sequence of Corynebacterium casei LMG S-19264T (=DSM 44701T), isolated from a smear-ripened cheese.</title>
        <authorList>
            <consortium name="US DOE Joint Genome Institute (JGI-PGF)"/>
            <person name="Walter F."/>
            <person name="Albersmeier A."/>
            <person name="Kalinowski J."/>
            <person name="Ruckert C."/>
        </authorList>
    </citation>
    <scope>NUCLEOTIDE SEQUENCE</scope>
    <source>
        <strain evidence="2">JCM 3086</strain>
    </source>
</reference>
<feature type="domain" description="EthD" evidence="1">
    <location>
        <begin position="11"/>
        <end position="89"/>
    </location>
</feature>